<proteinExistence type="predicted"/>
<evidence type="ECO:0000313" key="1">
    <source>
        <dbReference type="EMBL" id="VDP24276.1"/>
    </source>
</evidence>
<evidence type="ECO:0000313" key="3">
    <source>
        <dbReference type="WBParaSite" id="SCUD_0000695901-mRNA-1"/>
    </source>
</evidence>
<evidence type="ECO:0000313" key="2">
    <source>
        <dbReference type="Proteomes" id="UP000279833"/>
    </source>
</evidence>
<reference evidence="3" key="1">
    <citation type="submission" date="2016-06" db="UniProtKB">
        <authorList>
            <consortium name="WormBaseParasite"/>
        </authorList>
    </citation>
    <scope>IDENTIFICATION</scope>
</reference>
<sequence length="41" mass="4865">MRDKRARYICILSPPYRFFMYSGNVNTPLAIYTGRNTHPRS</sequence>
<protein>
    <submittedName>
        <fullName evidence="1 3">Uncharacterized protein</fullName>
    </submittedName>
</protein>
<dbReference type="WBParaSite" id="SCUD_0000695901-mRNA-1">
    <property type="protein sequence ID" value="SCUD_0000695901-mRNA-1"/>
    <property type="gene ID" value="SCUD_0000695901"/>
</dbReference>
<keyword evidence="2" id="KW-1185">Reference proteome</keyword>
<dbReference type="Proteomes" id="UP000279833">
    <property type="component" value="Unassembled WGS sequence"/>
</dbReference>
<dbReference type="AlphaFoldDB" id="A0A183JW64"/>
<organism evidence="3">
    <name type="scientific">Schistosoma curassoni</name>
    <dbReference type="NCBI Taxonomy" id="6186"/>
    <lineage>
        <taxon>Eukaryota</taxon>
        <taxon>Metazoa</taxon>
        <taxon>Spiralia</taxon>
        <taxon>Lophotrochozoa</taxon>
        <taxon>Platyhelminthes</taxon>
        <taxon>Trematoda</taxon>
        <taxon>Digenea</taxon>
        <taxon>Strigeidida</taxon>
        <taxon>Schistosomatoidea</taxon>
        <taxon>Schistosomatidae</taxon>
        <taxon>Schistosoma</taxon>
    </lineage>
</organism>
<dbReference type="EMBL" id="UZAK01032214">
    <property type="protein sequence ID" value="VDP24276.1"/>
    <property type="molecule type" value="Genomic_DNA"/>
</dbReference>
<name>A0A183JW64_9TREM</name>
<accession>A0A183JW64</accession>
<reference evidence="1 2" key="2">
    <citation type="submission" date="2018-11" db="EMBL/GenBank/DDBJ databases">
        <authorList>
            <consortium name="Pathogen Informatics"/>
        </authorList>
    </citation>
    <scope>NUCLEOTIDE SEQUENCE [LARGE SCALE GENOMIC DNA]</scope>
    <source>
        <strain evidence="1">Dakar</strain>
        <strain evidence="2">Dakar, Senegal</strain>
    </source>
</reference>
<gene>
    <name evidence="1" type="ORF">SCUD_LOCUS6959</name>
</gene>